<keyword evidence="14" id="KW-1185">Reference proteome</keyword>
<dbReference type="EMBL" id="ABEU02000015">
    <property type="protein sequence ID" value="PNR39748.1"/>
    <property type="molecule type" value="Genomic_DNA"/>
</dbReference>
<dbReference type="GO" id="GO:0032259">
    <property type="term" value="P:methylation"/>
    <property type="evidence" value="ECO:0007669"/>
    <property type="project" value="UniProtKB-KW"/>
</dbReference>
<evidence type="ECO:0000256" key="5">
    <source>
        <dbReference type="ARBA" id="ARBA00022691"/>
    </source>
</evidence>
<feature type="region of interest" description="Disordered" evidence="10">
    <location>
        <begin position="430"/>
        <end position="476"/>
    </location>
</feature>
<evidence type="ECO:0000256" key="8">
    <source>
        <dbReference type="ARBA" id="ARBA00023242"/>
    </source>
</evidence>
<evidence type="ECO:0000256" key="9">
    <source>
        <dbReference type="PROSITE-ProRule" id="PRU01016"/>
    </source>
</evidence>
<reference evidence="13" key="3">
    <citation type="submission" date="2020-12" db="UniProtKB">
        <authorList>
            <consortium name="EnsemblPlants"/>
        </authorList>
    </citation>
    <scope>IDENTIFICATION</scope>
</reference>
<dbReference type="InterPro" id="IPR050390">
    <property type="entry name" value="C5-Methyltransferase"/>
</dbReference>
<evidence type="ECO:0000256" key="6">
    <source>
        <dbReference type="ARBA" id="ARBA00022737"/>
    </source>
</evidence>
<dbReference type="Gramene" id="Pp3c15_21430V3.1">
    <property type="protein sequence ID" value="Pp3c15_21430V3.1"/>
    <property type="gene ID" value="Pp3c15_21430"/>
</dbReference>
<dbReference type="InterPro" id="IPR030380">
    <property type="entry name" value="SAM_MeTfrase_DRM"/>
</dbReference>
<keyword evidence="3 9" id="KW-0489">Methyltransferase</keyword>
<evidence type="ECO:0000259" key="11">
    <source>
        <dbReference type="PROSITE" id="PS51680"/>
    </source>
</evidence>
<dbReference type="GeneID" id="112292563"/>
<dbReference type="EC" id="2.1.1.37" evidence="2"/>
<proteinExistence type="inferred from homology"/>
<evidence type="ECO:0000313" key="14">
    <source>
        <dbReference type="Proteomes" id="UP000006727"/>
    </source>
</evidence>
<dbReference type="InterPro" id="IPR029063">
    <property type="entry name" value="SAM-dependent_MTases_sf"/>
</dbReference>
<evidence type="ECO:0000256" key="10">
    <source>
        <dbReference type="SAM" id="MobiDB-lite"/>
    </source>
</evidence>
<organism evidence="12">
    <name type="scientific">Physcomitrium patens</name>
    <name type="common">Spreading-leaved earth moss</name>
    <name type="synonym">Physcomitrella patens</name>
    <dbReference type="NCBI Taxonomy" id="3218"/>
    <lineage>
        <taxon>Eukaryota</taxon>
        <taxon>Viridiplantae</taxon>
        <taxon>Streptophyta</taxon>
        <taxon>Embryophyta</taxon>
        <taxon>Bryophyta</taxon>
        <taxon>Bryophytina</taxon>
        <taxon>Bryopsida</taxon>
        <taxon>Funariidae</taxon>
        <taxon>Funariales</taxon>
        <taxon>Funariaceae</taxon>
        <taxon>Physcomitrium</taxon>
    </lineage>
</organism>
<evidence type="ECO:0000256" key="2">
    <source>
        <dbReference type="ARBA" id="ARBA00011975"/>
    </source>
</evidence>
<dbReference type="Proteomes" id="UP000006727">
    <property type="component" value="Chromosome 15"/>
</dbReference>
<dbReference type="PaxDb" id="3218-PP1S271_1V6.1"/>
<keyword evidence="8" id="KW-0539">Nucleus</keyword>
<dbReference type="PROSITE" id="PS51680">
    <property type="entry name" value="SAM_MT_DRM"/>
    <property type="match status" value="1"/>
</dbReference>
<feature type="domain" description="SAM-dependent MTase DRM-type" evidence="11">
    <location>
        <begin position="506"/>
        <end position="838"/>
    </location>
</feature>
<dbReference type="RefSeq" id="XP_024396932.1">
    <property type="nucleotide sequence ID" value="XM_024541164.2"/>
</dbReference>
<reference evidence="12 14" key="2">
    <citation type="journal article" date="2018" name="Plant J.">
        <title>The Physcomitrella patens chromosome-scale assembly reveals moss genome structure and evolution.</title>
        <authorList>
            <person name="Lang D."/>
            <person name="Ullrich K.K."/>
            <person name="Murat F."/>
            <person name="Fuchs J."/>
            <person name="Jenkins J."/>
            <person name="Haas F.B."/>
            <person name="Piednoel M."/>
            <person name="Gundlach H."/>
            <person name="Van Bel M."/>
            <person name="Meyberg R."/>
            <person name="Vives C."/>
            <person name="Morata J."/>
            <person name="Symeonidi A."/>
            <person name="Hiss M."/>
            <person name="Muchero W."/>
            <person name="Kamisugi Y."/>
            <person name="Saleh O."/>
            <person name="Blanc G."/>
            <person name="Decker E.L."/>
            <person name="van Gessel N."/>
            <person name="Grimwood J."/>
            <person name="Hayes R.D."/>
            <person name="Graham S.W."/>
            <person name="Gunter L.E."/>
            <person name="McDaniel S.F."/>
            <person name="Hoernstein S.N.W."/>
            <person name="Larsson A."/>
            <person name="Li F.W."/>
            <person name="Perroud P.F."/>
            <person name="Phillips J."/>
            <person name="Ranjan P."/>
            <person name="Rokshar D.S."/>
            <person name="Rothfels C.J."/>
            <person name="Schneider L."/>
            <person name="Shu S."/>
            <person name="Stevenson D.W."/>
            <person name="Thummler F."/>
            <person name="Tillich M."/>
            <person name="Villarreal Aguilar J.C."/>
            <person name="Widiez T."/>
            <person name="Wong G.K."/>
            <person name="Wymore A."/>
            <person name="Zhang Y."/>
            <person name="Zimmer A.D."/>
            <person name="Quatrano R.S."/>
            <person name="Mayer K.F.X."/>
            <person name="Goodstein D."/>
            <person name="Casacuberta J.M."/>
            <person name="Vandepoele K."/>
            <person name="Reski R."/>
            <person name="Cuming A.C."/>
            <person name="Tuskan G.A."/>
            <person name="Maumus F."/>
            <person name="Salse J."/>
            <person name="Schmutz J."/>
            <person name="Rensing S.A."/>
        </authorList>
    </citation>
    <scope>NUCLEOTIDE SEQUENCE [LARGE SCALE GENOMIC DNA]</scope>
    <source>
        <strain evidence="13 14">cv. Gransden 2004</strain>
    </source>
</reference>
<dbReference type="EnsemblPlants" id="Pp3c15_21430V3.1">
    <property type="protein sequence ID" value="Pp3c15_21430V3.1"/>
    <property type="gene ID" value="Pp3c15_21430"/>
</dbReference>
<evidence type="ECO:0000256" key="4">
    <source>
        <dbReference type="ARBA" id="ARBA00022679"/>
    </source>
</evidence>
<keyword evidence="4 9" id="KW-0808">Transferase</keyword>
<dbReference type="OrthoDB" id="641149at2759"/>
<dbReference type="RefSeq" id="XP_024396931.1">
    <property type="nucleotide sequence ID" value="XM_024541163.2"/>
</dbReference>
<evidence type="ECO:0000256" key="3">
    <source>
        <dbReference type="ARBA" id="ARBA00022603"/>
    </source>
</evidence>
<dbReference type="EnsemblPlants" id="Pp3c15_21430V3.3">
    <property type="protein sequence ID" value="Pp3c15_21430V3.3"/>
    <property type="gene ID" value="Pp3c15_21430"/>
</dbReference>
<evidence type="ECO:0000256" key="7">
    <source>
        <dbReference type="ARBA" id="ARBA00023125"/>
    </source>
</evidence>
<evidence type="ECO:0000313" key="12">
    <source>
        <dbReference type="EMBL" id="PNR39748.1"/>
    </source>
</evidence>
<dbReference type="Gramene" id="Pp3c15_21430V3.2">
    <property type="protein sequence ID" value="Pp3c15_21430V3.2"/>
    <property type="gene ID" value="Pp3c15_21430"/>
</dbReference>
<sequence length="841" mass="93901">MNSVVKKEEDLEVESAMEETASAKVEQVRETLVALGLSPEVIKQALLKIDVFDGDLNAIATHALSLNTPQAECIEDYVWDDMNSSDEDAGVPSGEERVLPSCRAASPLPVQVPDAHEEEEWQDPICKLFQEPSMVAAKMEPEDTGPEDSEPAFLLPTPPLLPEHRELSFLDMGFSKDLVQRAIRHHSAETADSILLQFLLDNSEHGTKIGQRIAEEDSDSEEELRVRVQQNIATRDLKCSTTSTYRQGANIASDSESDSDIAPCNYQKINPSDFANPSPLCSREADQDGGLRDAMRSAGFSSELIERAVQELGEAVEYDMLLDYLLFLANEQDPNASSNEERDTFEKLTKVFQFPPVAVEKAMVICKTTLRDAKQEEIAELVDFLAAHMDNLVEGEEFGSDSDCSSDDLIVDREGKENYIEGFDSYHEEKRLGSTSNSKGKRKLGGSALNLENQSSRRGRPRILSSGSLKNKQTASVSKSKATIDTAVVCKYRGSIGFGLPGQPQKQRSLQEDVKGAPFFYFENVAGMPVGEWDRIVTHLFGIEPEFVDSMHFSACRRSRGYIHNLPLEGRRKIIKDPPMTIQELMPQTVPFWPEWDKRTKLNCINTVKGTEFILRKLGIEDATAIPTAAELVLEEQTKYSYWCRKMNLVWTSPSIPTPIEANEIEAMLGFDRDHTRCILNTSIRYKALGNSFSVYTVAYHFSVLKPLFPRGIKVLSLFSGIGGAEVALHKIGIKLNVVVSVEIELEPRRCLQTWWSVTNQTGHLDVEYHDVRHLTKSVLTRLVNKYQGFDLIVGGSPCNNFAGSNRVSRIGLEGGHSTMFFEFSRIVVTVRDLTVKLLGR</sequence>
<dbReference type="Gene3D" id="3.40.50.150">
    <property type="entry name" value="Vaccinia Virus protein VP39"/>
    <property type="match status" value="2"/>
</dbReference>
<reference evidence="12 14" key="1">
    <citation type="journal article" date="2008" name="Science">
        <title>The Physcomitrella genome reveals evolutionary insights into the conquest of land by plants.</title>
        <authorList>
            <person name="Rensing S."/>
            <person name="Lang D."/>
            <person name="Zimmer A."/>
            <person name="Terry A."/>
            <person name="Salamov A."/>
            <person name="Shapiro H."/>
            <person name="Nishiyama T."/>
            <person name="Perroud P.-F."/>
            <person name="Lindquist E."/>
            <person name="Kamisugi Y."/>
            <person name="Tanahashi T."/>
            <person name="Sakakibara K."/>
            <person name="Fujita T."/>
            <person name="Oishi K."/>
            <person name="Shin-I T."/>
            <person name="Kuroki Y."/>
            <person name="Toyoda A."/>
            <person name="Suzuki Y."/>
            <person name="Hashimoto A."/>
            <person name="Yamaguchi K."/>
            <person name="Sugano A."/>
            <person name="Kohara Y."/>
            <person name="Fujiyama A."/>
            <person name="Anterola A."/>
            <person name="Aoki S."/>
            <person name="Ashton N."/>
            <person name="Barbazuk W.B."/>
            <person name="Barker E."/>
            <person name="Bennetzen J."/>
            <person name="Bezanilla M."/>
            <person name="Blankenship R."/>
            <person name="Cho S.H."/>
            <person name="Dutcher S."/>
            <person name="Estelle M."/>
            <person name="Fawcett J.A."/>
            <person name="Gundlach H."/>
            <person name="Hanada K."/>
            <person name="Heyl A."/>
            <person name="Hicks K.A."/>
            <person name="Hugh J."/>
            <person name="Lohr M."/>
            <person name="Mayer K."/>
            <person name="Melkozernov A."/>
            <person name="Murata T."/>
            <person name="Nelson D."/>
            <person name="Pils B."/>
            <person name="Prigge M."/>
            <person name="Reiss B."/>
            <person name="Renner T."/>
            <person name="Rombauts S."/>
            <person name="Rushton P."/>
            <person name="Sanderfoot A."/>
            <person name="Schween G."/>
            <person name="Shiu S.-H."/>
            <person name="Stueber K."/>
            <person name="Theodoulou F.L."/>
            <person name="Tu H."/>
            <person name="Van de Peer Y."/>
            <person name="Verrier P.J."/>
            <person name="Waters E."/>
            <person name="Wood A."/>
            <person name="Yang L."/>
            <person name="Cove D."/>
            <person name="Cuming A."/>
            <person name="Hasebe M."/>
            <person name="Lucas S."/>
            <person name="Mishler D.B."/>
            <person name="Reski R."/>
            <person name="Grigoriev I."/>
            <person name="Quatrano R.S."/>
            <person name="Boore J.L."/>
        </authorList>
    </citation>
    <scope>NUCLEOTIDE SEQUENCE [LARGE SCALE GENOMIC DNA]</scope>
    <source>
        <strain evidence="13 14">cv. Gransden 2004</strain>
    </source>
</reference>
<feature type="active site" evidence="9">
    <location>
        <position position="799"/>
    </location>
</feature>
<dbReference type="PANTHER" id="PTHR23068:SF25">
    <property type="entry name" value="DNA (CYTOSINE-5)-METHYLTRANSFERASE DRM2"/>
    <property type="match status" value="1"/>
</dbReference>
<dbReference type="AlphaFoldDB" id="A0A2K1JE07"/>
<dbReference type="PANTHER" id="PTHR23068">
    <property type="entry name" value="DNA CYTOSINE-5- -METHYLTRANSFERASE 3-RELATED"/>
    <property type="match status" value="1"/>
</dbReference>
<feature type="compositionally biased region" description="Polar residues" evidence="10">
    <location>
        <begin position="465"/>
        <end position="476"/>
    </location>
</feature>
<evidence type="ECO:0000256" key="1">
    <source>
        <dbReference type="ARBA" id="ARBA00004123"/>
    </source>
</evidence>
<dbReference type="GO" id="GO:0005634">
    <property type="term" value="C:nucleus"/>
    <property type="evidence" value="ECO:0000318"/>
    <property type="project" value="GO_Central"/>
</dbReference>
<dbReference type="STRING" id="3218.A0A2K1JE07"/>
<dbReference type="KEGG" id="ppp:112292563"/>
<comment type="similarity">
    <text evidence="9">Belongs to the class I-like SAM-binding methyltransferase superfamily. C5-methyltransferase family.</text>
</comment>
<dbReference type="GO" id="GO:0003886">
    <property type="term" value="F:DNA (cytosine-5-)-methyltransferase activity"/>
    <property type="evidence" value="ECO:0007669"/>
    <property type="project" value="UniProtKB-EC"/>
</dbReference>
<dbReference type="EnsemblPlants" id="Pp3c15_21430V3.2">
    <property type="protein sequence ID" value="Pp3c15_21430V3.2"/>
    <property type="gene ID" value="Pp3c15_21430"/>
</dbReference>
<keyword evidence="7" id="KW-0238">DNA-binding</keyword>
<keyword evidence="6" id="KW-0677">Repeat</keyword>
<dbReference type="Pfam" id="PF00145">
    <property type="entry name" value="DNA_methylase"/>
    <property type="match status" value="1"/>
</dbReference>
<name>A0A2K1JE07_PHYPA</name>
<dbReference type="GO" id="GO:0003677">
    <property type="term" value="F:DNA binding"/>
    <property type="evidence" value="ECO:0007669"/>
    <property type="project" value="UniProtKB-KW"/>
</dbReference>
<dbReference type="InterPro" id="IPR001525">
    <property type="entry name" value="C5_MeTfrase"/>
</dbReference>
<evidence type="ECO:0000313" key="13">
    <source>
        <dbReference type="EnsemblPlants" id="Pp3c15_21430V3.1"/>
    </source>
</evidence>
<keyword evidence="5 9" id="KW-0949">S-adenosyl-L-methionine</keyword>
<dbReference type="Gramene" id="Pp3c15_21430V3.3">
    <property type="protein sequence ID" value="Pp3c15_21430V3.3"/>
    <property type="gene ID" value="Pp3c15_21430"/>
</dbReference>
<dbReference type="SMR" id="A0A2K1JE07"/>
<accession>A0A2K1JE07</accession>
<dbReference type="PROSITE" id="PS51679">
    <property type="entry name" value="SAM_MT_C5"/>
    <property type="match status" value="1"/>
</dbReference>
<gene>
    <name evidence="13" type="primary">LOC112292563</name>
    <name evidence="12" type="ORF">PHYPA_020028</name>
</gene>
<comment type="subcellular location">
    <subcellularLocation>
        <location evidence="1">Nucleus</location>
    </subcellularLocation>
</comment>
<protein>
    <recommendedName>
        <fullName evidence="2">DNA (cytosine-5-)-methyltransferase</fullName>
        <ecNumber evidence="2">2.1.1.37</ecNumber>
    </recommendedName>
</protein>
<dbReference type="SUPFAM" id="SSF53335">
    <property type="entry name" value="S-adenosyl-L-methionine-dependent methyltransferases"/>
    <property type="match status" value="2"/>
</dbReference>
<dbReference type="FunCoup" id="A0A2K1JE07">
    <property type="interactions" value="2306"/>
</dbReference>